<dbReference type="GO" id="GO:0006355">
    <property type="term" value="P:regulation of DNA-templated transcription"/>
    <property type="evidence" value="ECO:0007669"/>
    <property type="project" value="InterPro"/>
</dbReference>
<dbReference type="Gene3D" id="3.40.50.300">
    <property type="entry name" value="P-loop containing nucleotide triphosphate hydrolases"/>
    <property type="match status" value="1"/>
</dbReference>
<sequence>MAGSGSYSTTFPRPGHWLRWALHFPLSMNRIDIRTLGDLKKSGYQPRSVKQELRDNLIARLQAKEEVFPGIFGYEETVIPDLQRAILSMHHINLLGLRGQAKTRIARLLVELLDEYVPVVEGSELNDDPLQPLSIYAKNLIAEKGDDTPVAWLHRSDRYTEKLATPDVSVADLIGDADPIKAATLKLPYSDERVIHFGLIPRSHRGIFVINELPDLQARIQVSLFNILQEGDIQIRGFKVRLPLDIQFVFTANPEDYTNRGSIVTPLKDRIDSQIITHYPKSIEIGKRITRQEARIKEAQAGMVTTNEIIRDLVEQVAVEARASEFVDAKSGVSARLTIAAYESLISAAERRALINGEKKTYVRIADFLAAVPALTGKVELVYEGEQEGAGLVAEKLMGKAIRTLFLTYFPDPDKQKKKKTIPNPYKEVQDWFSAGNTVDVLSDAADKDYHAALEQVPGLRSIVTFLHPNEDAETTFFLMEFCLHGLAEHSLISRNRVQSGTQFKDLLSSMFTMPSFGGDEDEDDEEEQKPRRRG</sequence>
<evidence type="ECO:0000313" key="4">
    <source>
        <dbReference type="Proteomes" id="UP000184418"/>
    </source>
</evidence>
<gene>
    <name evidence="3" type="ORF">SAMN02745146_1576</name>
</gene>
<feature type="region of interest" description="Disordered" evidence="1">
    <location>
        <begin position="513"/>
        <end position="535"/>
    </location>
</feature>
<protein>
    <submittedName>
        <fullName evidence="3">Magnesium chelatase subunit I</fullName>
    </submittedName>
</protein>
<evidence type="ECO:0000313" key="3">
    <source>
        <dbReference type="EMBL" id="SHI81070.1"/>
    </source>
</evidence>
<dbReference type="SUPFAM" id="SSF52540">
    <property type="entry name" value="P-loop containing nucleoside triphosphate hydrolases"/>
    <property type="match status" value="1"/>
</dbReference>
<organism evidence="3 4">
    <name type="scientific">Hymenobacter daecheongensis DSM 21074</name>
    <dbReference type="NCBI Taxonomy" id="1121955"/>
    <lineage>
        <taxon>Bacteria</taxon>
        <taxon>Pseudomonadati</taxon>
        <taxon>Bacteroidota</taxon>
        <taxon>Cytophagia</taxon>
        <taxon>Cytophagales</taxon>
        <taxon>Hymenobacteraceae</taxon>
        <taxon>Hymenobacter</taxon>
    </lineage>
</organism>
<keyword evidence="4" id="KW-1185">Reference proteome</keyword>
<evidence type="ECO:0000256" key="1">
    <source>
        <dbReference type="SAM" id="MobiDB-lite"/>
    </source>
</evidence>
<name>A0A1M6E6T5_9BACT</name>
<dbReference type="InterPro" id="IPR027417">
    <property type="entry name" value="P-loop_NTPase"/>
</dbReference>
<dbReference type="STRING" id="1121955.SAMN02745146_1576"/>
<dbReference type="InterPro" id="IPR002078">
    <property type="entry name" value="Sigma_54_int"/>
</dbReference>
<feature type="domain" description="Sigma-54 factor interaction" evidence="2">
    <location>
        <begin position="197"/>
        <end position="254"/>
    </location>
</feature>
<dbReference type="GO" id="GO:0004672">
    <property type="term" value="F:protein kinase activity"/>
    <property type="evidence" value="ECO:0007669"/>
    <property type="project" value="TreeGrafter"/>
</dbReference>
<dbReference type="AlphaFoldDB" id="A0A1M6E6T5"/>
<dbReference type="PANTHER" id="PTHR30267">
    <property type="entry name" value="PROTEIN KINASE PRKA"/>
    <property type="match status" value="1"/>
</dbReference>
<evidence type="ECO:0000259" key="2">
    <source>
        <dbReference type="Pfam" id="PF00158"/>
    </source>
</evidence>
<dbReference type="GO" id="GO:0005524">
    <property type="term" value="F:ATP binding"/>
    <property type="evidence" value="ECO:0007669"/>
    <property type="project" value="InterPro"/>
</dbReference>
<feature type="compositionally biased region" description="Acidic residues" evidence="1">
    <location>
        <begin position="519"/>
        <end position="528"/>
    </location>
</feature>
<dbReference type="PANTHER" id="PTHR30267:SF2">
    <property type="entry name" value="PROTEIN PRKA"/>
    <property type="match status" value="1"/>
</dbReference>
<reference evidence="3 4" key="1">
    <citation type="submission" date="2016-11" db="EMBL/GenBank/DDBJ databases">
        <authorList>
            <person name="Jaros S."/>
            <person name="Januszkiewicz K."/>
            <person name="Wedrychowicz H."/>
        </authorList>
    </citation>
    <scope>NUCLEOTIDE SEQUENCE [LARGE SCALE GENOMIC DNA]</scope>
    <source>
        <strain evidence="3 4">DSM 21074</strain>
    </source>
</reference>
<dbReference type="EMBL" id="FQYN01000003">
    <property type="protein sequence ID" value="SHI81070.1"/>
    <property type="molecule type" value="Genomic_DNA"/>
</dbReference>
<dbReference type="Proteomes" id="UP000184418">
    <property type="component" value="Unassembled WGS sequence"/>
</dbReference>
<accession>A0A1M6E6T5</accession>
<dbReference type="Pfam" id="PF00158">
    <property type="entry name" value="Sigma54_activat"/>
    <property type="match status" value="1"/>
</dbReference>
<proteinExistence type="predicted"/>